<protein>
    <submittedName>
        <fullName evidence="5">Uncharacterized protein</fullName>
    </submittedName>
</protein>
<feature type="domain" description="Integrator complex subunit 14 C-terminal" evidence="4">
    <location>
        <begin position="244"/>
        <end position="344"/>
    </location>
</feature>
<dbReference type="InterPro" id="IPR046471">
    <property type="entry name" value="IntS14_C"/>
</dbReference>
<evidence type="ECO:0000259" key="3">
    <source>
        <dbReference type="Pfam" id="PF19435"/>
    </source>
</evidence>
<comment type="subcellular location">
    <subcellularLocation>
        <location evidence="1">Nucleus</location>
    </subcellularLocation>
</comment>
<dbReference type="Pfam" id="PF19435">
    <property type="entry name" value="IntS14_b-barrel"/>
    <property type="match status" value="1"/>
</dbReference>
<dbReference type="EMBL" id="JBFDAA010000008">
    <property type="protein sequence ID" value="KAL1129767.1"/>
    <property type="molecule type" value="Genomic_DNA"/>
</dbReference>
<feature type="domain" description="Integrator complex subunit 14 beta-barrel" evidence="3">
    <location>
        <begin position="50"/>
        <end position="203"/>
    </location>
</feature>
<reference evidence="5 6" key="1">
    <citation type="submission" date="2024-07" db="EMBL/GenBank/DDBJ databases">
        <title>Chromosome-level genome assembly of the water stick insect Ranatra chinensis (Heteroptera: Nepidae).</title>
        <authorList>
            <person name="Liu X."/>
        </authorList>
    </citation>
    <scope>NUCLEOTIDE SEQUENCE [LARGE SCALE GENOMIC DNA]</scope>
    <source>
        <strain evidence="5">Cailab_2021Rc</strain>
        <tissue evidence="5">Muscle</tissue>
    </source>
</reference>
<dbReference type="Proteomes" id="UP001558652">
    <property type="component" value="Unassembled WGS sequence"/>
</dbReference>
<dbReference type="InterPro" id="IPR039841">
    <property type="entry name" value="INTS14"/>
</dbReference>
<dbReference type="PANTHER" id="PTHR13532">
    <property type="match status" value="1"/>
</dbReference>
<evidence type="ECO:0000313" key="5">
    <source>
        <dbReference type="EMBL" id="KAL1129767.1"/>
    </source>
</evidence>
<name>A0ABD0YES1_9HEMI</name>
<gene>
    <name evidence="5" type="ORF">AAG570_012711</name>
</gene>
<sequence>MLLGMFFSTSKAYIEKSFEHITYNYKLFIPDGLDLISIKNIYFYIARTYYSPWIGQLICGNFCSDVTLNPPPLPYRKITDFNNSVHKMENILEICGFIELLHLGSPAAISRHLVLPLPRFREKHSAKSKSLTSHFPLNMMESTDDLLGDDGTTPSFCVLLHGALKVENMAALCNIGNDWYGILFSWADSKKKSNLMLSVLEPGSDSVPWLGDINNLVIPPNPQPGETFPIKPPEKRSYAQNCIAWIRQTGLQSDIQKILRHARKIPDKTQHFYKELNRVRRAAICLGFISLIEGLADILERECTLLPGSAHPACAFQLTHAAGLLREPYSKDTKYNIMPMKMSFI</sequence>
<organism evidence="5 6">
    <name type="scientific">Ranatra chinensis</name>
    <dbReference type="NCBI Taxonomy" id="642074"/>
    <lineage>
        <taxon>Eukaryota</taxon>
        <taxon>Metazoa</taxon>
        <taxon>Ecdysozoa</taxon>
        <taxon>Arthropoda</taxon>
        <taxon>Hexapoda</taxon>
        <taxon>Insecta</taxon>
        <taxon>Pterygota</taxon>
        <taxon>Neoptera</taxon>
        <taxon>Paraneoptera</taxon>
        <taxon>Hemiptera</taxon>
        <taxon>Heteroptera</taxon>
        <taxon>Panheteroptera</taxon>
        <taxon>Nepomorpha</taxon>
        <taxon>Nepidae</taxon>
        <taxon>Ranatrinae</taxon>
        <taxon>Ranatra</taxon>
    </lineage>
</organism>
<dbReference type="AlphaFoldDB" id="A0ABD0YES1"/>
<accession>A0ABD0YES1</accession>
<keyword evidence="2" id="KW-0539">Nucleus</keyword>
<comment type="caution">
    <text evidence="5">The sequence shown here is derived from an EMBL/GenBank/DDBJ whole genome shotgun (WGS) entry which is preliminary data.</text>
</comment>
<keyword evidence="6" id="KW-1185">Reference proteome</keyword>
<dbReference type="GO" id="GO:0005634">
    <property type="term" value="C:nucleus"/>
    <property type="evidence" value="ECO:0007669"/>
    <property type="project" value="UniProtKB-SubCell"/>
</dbReference>
<dbReference type="PANTHER" id="PTHR13532:SF3">
    <property type="entry name" value="INTEGRATOR COMPLEX SUBUNIT 14"/>
    <property type="match status" value="1"/>
</dbReference>
<evidence type="ECO:0000256" key="2">
    <source>
        <dbReference type="ARBA" id="ARBA00023242"/>
    </source>
</evidence>
<evidence type="ECO:0000259" key="4">
    <source>
        <dbReference type="Pfam" id="PF20504"/>
    </source>
</evidence>
<evidence type="ECO:0000313" key="6">
    <source>
        <dbReference type="Proteomes" id="UP001558652"/>
    </source>
</evidence>
<dbReference type="Pfam" id="PF20504">
    <property type="entry name" value="IntS14_C"/>
    <property type="match status" value="1"/>
</dbReference>
<proteinExistence type="predicted"/>
<evidence type="ECO:0000256" key="1">
    <source>
        <dbReference type="ARBA" id="ARBA00004123"/>
    </source>
</evidence>
<dbReference type="InterPro" id="IPR045814">
    <property type="entry name" value="IntS14_b-barrel"/>
</dbReference>